<protein>
    <submittedName>
        <fullName evidence="2">Glycerophosphodiester phosphodiesterase</fullName>
    </submittedName>
</protein>
<proteinExistence type="predicted"/>
<name>A0ABX1GMJ3_9GAMM</name>
<dbReference type="SUPFAM" id="SSF51695">
    <property type="entry name" value="PLC-like phosphodiesterases"/>
    <property type="match status" value="1"/>
</dbReference>
<dbReference type="Pfam" id="PF03009">
    <property type="entry name" value="GDPD"/>
    <property type="match status" value="1"/>
</dbReference>
<dbReference type="Gene3D" id="3.20.20.190">
    <property type="entry name" value="Phosphatidylinositol (PI) phosphodiesterase"/>
    <property type="match status" value="1"/>
</dbReference>
<dbReference type="PANTHER" id="PTHR46211:SF1">
    <property type="entry name" value="GLYCEROPHOSPHODIESTER PHOSPHODIESTERASE, CYTOPLASMIC"/>
    <property type="match status" value="1"/>
</dbReference>
<dbReference type="InterPro" id="IPR017946">
    <property type="entry name" value="PLC-like_Pdiesterase_TIM-brl"/>
</dbReference>
<dbReference type="PANTHER" id="PTHR46211">
    <property type="entry name" value="GLYCEROPHOSPHORYL DIESTER PHOSPHODIESTERASE"/>
    <property type="match status" value="1"/>
</dbReference>
<keyword evidence="3" id="KW-1185">Reference proteome</keyword>
<reference evidence="2 3" key="1">
    <citation type="submission" date="2020-04" db="EMBL/GenBank/DDBJ databases">
        <authorList>
            <person name="Yoon J."/>
        </authorList>
    </citation>
    <scope>NUCLEOTIDE SEQUENCE [LARGE SCALE GENOMIC DNA]</scope>
    <source>
        <strain evidence="2 3">KMU-166</strain>
    </source>
</reference>
<feature type="domain" description="GP-PDE" evidence="1">
    <location>
        <begin position="4"/>
        <end position="244"/>
    </location>
</feature>
<dbReference type="Proteomes" id="UP000765845">
    <property type="component" value="Unassembled WGS sequence"/>
</dbReference>
<sequence>MLAENFVAHRGWRQHFPENTLLALREAILAGAVNIELDVQLSADGVAHIFHDAAVHRLCERDQLIWDYTAEQLRGFSAHEPLRFGARFAGTPLSPLSELVALLEEFPQVTAFVELKGESLSQFGAEAMVAAVMADLQVVASRCVLISFELPALLEARQRGWQRCGAVFDYWPDWQLGSLAELDPEVVFIDRNCVPVDARLRELKWPLVVYEVGSGIEARDWFERGASAVETFLIGELLQEFGLV</sequence>
<dbReference type="InterPro" id="IPR030395">
    <property type="entry name" value="GP_PDE_dom"/>
</dbReference>
<organism evidence="2 3">
    <name type="scientific">Spongiibacter thalassae</name>
    <dbReference type="NCBI Taxonomy" id="2721624"/>
    <lineage>
        <taxon>Bacteria</taxon>
        <taxon>Pseudomonadati</taxon>
        <taxon>Pseudomonadota</taxon>
        <taxon>Gammaproteobacteria</taxon>
        <taxon>Cellvibrionales</taxon>
        <taxon>Spongiibacteraceae</taxon>
        <taxon>Spongiibacter</taxon>
    </lineage>
</organism>
<evidence type="ECO:0000313" key="3">
    <source>
        <dbReference type="Proteomes" id="UP000765845"/>
    </source>
</evidence>
<comment type="caution">
    <text evidence="2">The sequence shown here is derived from an EMBL/GenBank/DDBJ whole genome shotgun (WGS) entry which is preliminary data.</text>
</comment>
<evidence type="ECO:0000313" key="2">
    <source>
        <dbReference type="EMBL" id="NKI19608.1"/>
    </source>
</evidence>
<accession>A0ABX1GMJ3</accession>
<gene>
    <name evidence="2" type="ORF">HCU74_19550</name>
</gene>
<dbReference type="RefSeq" id="WP_168452129.1">
    <property type="nucleotide sequence ID" value="NZ_JAAWWK010000009.1"/>
</dbReference>
<evidence type="ECO:0000259" key="1">
    <source>
        <dbReference type="PROSITE" id="PS51704"/>
    </source>
</evidence>
<dbReference type="PROSITE" id="PS51704">
    <property type="entry name" value="GP_PDE"/>
    <property type="match status" value="1"/>
</dbReference>
<dbReference type="EMBL" id="JAAWWK010000009">
    <property type="protein sequence ID" value="NKI19608.1"/>
    <property type="molecule type" value="Genomic_DNA"/>
</dbReference>